<accession>A0A345SSH0</accession>
<dbReference type="InterPro" id="IPR043129">
    <property type="entry name" value="ATPase_NBD"/>
</dbReference>
<reference evidence="4" key="1">
    <citation type="submission" date="2018-07" db="EMBL/GenBank/DDBJ databases">
        <title>Streptacidiphilus bronchialis DSM 106435 chromosome.</title>
        <authorList>
            <person name="Batra D."/>
            <person name="Gulvik C.A."/>
        </authorList>
    </citation>
    <scope>NUCLEOTIDE SEQUENCE [LARGE SCALE GENOMIC DNA]</scope>
    <source>
        <strain evidence="4">DSM 106435</strain>
    </source>
</reference>
<dbReference type="KEGG" id="stri:C7M71_003560"/>
<name>A0A345SSH0_9ACTN</name>
<dbReference type="InterPro" id="IPR036388">
    <property type="entry name" value="WH-like_DNA-bd_sf"/>
</dbReference>
<dbReference type="OrthoDB" id="5174513at2"/>
<dbReference type="Gene3D" id="1.10.10.10">
    <property type="entry name" value="Winged helix-like DNA-binding domain superfamily/Winged helix DNA-binding domain"/>
    <property type="match status" value="1"/>
</dbReference>
<evidence type="ECO:0000313" key="4">
    <source>
        <dbReference type="Proteomes" id="UP000249340"/>
    </source>
</evidence>
<evidence type="ECO:0000256" key="1">
    <source>
        <dbReference type="ARBA" id="ARBA00006479"/>
    </source>
</evidence>
<sequence length="421" mass="42201">MQNRGVPHTTTSPAPPTRPGRPAGRPALDRGRTVLGPALALIHTGQAPTRSALTGALAVTRATAGAVAAELEALGLVAVDSRPAGGSRGRPSHRLAVAPGGPVVLAAQIHADGLSVALAGLGGALGEPADLPLPSPGDPERVLRAVAEAGARLIAASPRRCLGAALAVPTPVTEPDGTALAAVYLDWPSGTPVADLFAARIAEAVPGPPLPTAVANDANLAALAEHRHGAGRDARHLLYVTSGHRGVGGALVVGGRLHTGSAGLALEVGQLTVDPQGRRCPCGRRGCLDVETDPAALLAAAGIVPDPVEPLLDQARAVTRAAAHDPVARAAVDQVVDRLGLGIAGLVNILNPDRIVLGGIHLDLLAAAPERLPGVVAERCLWGRSAGVPLLPAALGRPDLTGAAELAWQPYLDDPLAVAGP</sequence>
<organism evidence="3 4">
    <name type="scientific">Peterkaempfera bronchialis</name>
    <dbReference type="NCBI Taxonomy" id="2126346"/>
    <lineage>
        <taxon>Bacteria</taxon>
        <taxon>Bacillati</taxon>
        <taxon>Actinomycetota</taxon>
        <taxon>Actinomycetes</taxon>
        <taxon>Kitasatosporales</taxon>
        <taxon>Streptomycetaceae</taxon>
        <taxon>Peterkaempfera</taxon>
    </lineage>
</organism>
<dbReference type="Proteomes" id="UP000249340">
    <property type="component" value="Chromosome"/>
</dbReference>
<dbReference type="EMBL" id="CP031264">
    <property type="protein sequence ID" value="AXI76675.1"/>
    <property type="molecule type" value="Genomic_DNA"/>
</dbReference>
<dbReference type="AlphaFoldDB" id="A0A345SSH0"/>
<keyword evidence="4" id="KW-1185">Reference proteome</keyword>
<dbReference type="PANTHER" id="PTHR18964:SF149">
    <property type="entry name" value="BIFUNCTIONAL UDP-N-ACETYLGLUCOSAMINE 2-EPIMERASE_N-ACETYLMANNOSAMINE KINASE"/>
    <property type="match status" value="1"/>
</dbReference>
<dbReference type="Pfam" id="PF00480">
    <property type="entry name" value="ROK"/>
    <property type="match status" value="1"/>
</dbReference>
<gene>
    <name evidence="3" type="ORF">C7M71_003560</name>
</gene>
<feature type="region of interest" description="Disordered" evidence="2">
    <location>
        <begin position="1"/>
        <end position="30"/>
    </location>
</feature>
<proteinExistence type="inferred from homology"/>
<evidence type="ECO:0000256" key="2">
    <source>
        <dbReference type="SAM" id="MobiDB-lite"/>
    </source>
</evidence>
<dbReference type="Gene3D" id="3.30.420.40">
    <property type="match status" value="2"/>
</dbReference>
<dbReference type="SUPFAM" id="SSF53067">
    <property type="entry name" value="Actin-like ATPase domain"/>
    <property type="match status" value="1"/>
</dbReference>
<comment type="similarity">
    <text evidence="1">Belongs to the ROK (NagC/XylR) family.</text>
</comment>
<dbReference type="InterPro" id="IPR000600">
    <property type="entry name" value="ROK"/>
</dbReference>
<evidence type="ECO:0000313" key="3">
    <source>
        <dbReference type="EMBL" id="AXI76675.1"/>
    </source>
</evidence>
<protein>
    <submittedName>
        <fullName evidence="3">ROK family protein</fullName>
    </submittedName>
</protein>
<dbReference type="PANTHER" id="PTHR18964">
    <property type="entry name" value="ROK (REPRESSOR, ORF, KINASE) FAMILY"/>
    <property type="match status" value="1"/>
</dbReference>